<evidence type="ECO:0000256" key="7">
    <source>
        <dbReference type="PROSITE-ProRule" id="PRU01091"/>
    </source>
</evidence>
<keyword evidence="4 7" id="KW-0238">DNA-binding</keyword>
<dbReference type="SMART" id="SM00862">
    <property type="entry name" value="Trans_reg_C"/>
    <property type="match status" value="1"/>
</dbReference>
<evidence type="ECO:0000313" key="11">
    <source>
        <dbReference type="Proteomes" id="UP001165044"/>
    </source>
</evidence>
<dbReference type="PANTHER" id="PTHR48111">
    <property type="entry name" value="REGULATOR OF RPOS"/>
    <property type="match status" value="1"/>
</dbReference>
<feature type="domain" description="Response regulatory" evidence="8">
    <location>
        <begin position="2"/>
        <end position="116"/>
    </location>
</feature>
<dbReference type="PROSITE" id="PS51755">
    <property type="entry name" value="OMPR_PHOB"/>
    <property type="match status" value="1"/>
</dbReference>
<comment type="caution">
    <text evidence="10">The sequence shown here is derived from an EMBL/GenBank/DDBJ whole genome shotgun (WGS) entry which is preliminary data.</text>
</comment>
<dbReference type="Pfam" id="PF00486">
    <property type="entry name" value="Trans_reg_C"/>
    <property type="match status" value="1"/>
</dbReference>
<dbReference type="InterPro" id="IPR039420">
    <property type="entry name" value="WalR-like"/>
</dbReference>
<feature type="domain" description="OmpR/PhoB-type" evidence="9">
    <location>
        <begin position="124"/>
        <end position="224"/>
    </location>
</feature>
<dbReference type="PANTHER" id="PTHR48111:SF22">
    <property type="entry name" value="REGULATOR OF RPOS"/>
    <property type="match status" value="1"/>
</dbReference>
<evidence type="ECO:0000256" key="2">
    <source>
        <dbReference type="ARBA" id="ARBA00023012"/>
    </source>
</evidence>
<dbReference type="CDD" id="cd00383">
    <property type="entry name" value="trans_reg_C"/>
    <property type="match status" value="1"/>
</dbReference>
<evidence type="ECO:0000256" key="4">
    <source>
        <dbReference type="ARBA" id="ARBA00023125"/>
    </source>
</evidence>
<dbReference type="EMBL" id="BSDC01000003">
    <property type="protein sequence ID" value="GLH67817.1"/>
    <property type="molecule type" value="Genomic_DNA"/>
</dbReference>
<feature type="modified residue" description="4-aspartylphosphate" evidence="6">
    <location>
        <position position="51"/>
    </location>
</feature>
<sequence length="226" mass="25429">MKILIVEDETKLAQILQQGLKENGYIADWVGDGATGLEMALSGSYDAVILDVMLPAMDGFEVLSRIRKTRSTLPVMMLTARTNVDDRVRGLDFGADDYLSKPFDFKELLARLRAVTRRPQVEIRSKLTVADLELDSKSHEVRRGGKLIDLTPKEFGILEYLLSRKGLVLTRAMIMDHVWPSDSDYNGGSNLVEVYVNFLRKKIDQGQSVKLIQTIRGAGYMIQDHP</sequence>
<dbReference type="SMART" id="SM00448">
    <property type="entry name" value="REC"/>
    <property type="match status" value="1"/>
</dbReference>
<feature type="DNA-binding region" description="OmpR/PhoB-type" evidence="7">
    <location>
        <begin position="124"/>
        <end position="224"/>
    </location>
</feature>
<evidence type="ECO:0000313" key="10">
    <source>
        <dbReference type="EMBL" id="GLH67817.1"/>
    </source>
</evidence>
<dbReference type="InterPro" id="IPR036388">
    <property type="entry name" value="WH-like_DNA-bd_sf"/>
</dbReference>
<accession>A0ABQ5PZL3</accession>
<keyword evidence="11" id="KW-1185">Reference proteome</keyword>
<proteinExistence type="predicted"/>
<evidence type="ECO:0000259" key="9">
    <source>
        <dbReference type="PROSITE" id="PS51755"/>
    </source>
</evidence>
<dbReference type="RefSeq" id="WP_285609246.1">
    <property type="nucleotide sequence ID" value="NZ_BSDC01000003.1"/>
</dbReference>
<dbReference type="InterPro" id="IPR011006">
    <property type="entry name" value="CheY-like_superfamily"/>
</dbReference>
<protein>
    <submittedName>
        <fullName evidence="10">DNA-binding response regulator</fullName>
    </submittedName>
</protein>
<evidence type="ECO:0000256" key="5">
    <source>
        <dbReference type="ARBA" id="ARBA00023163"/>
    </source>
</evidence>
<keyword evidence="3" id="KW-0805">Transcription regulation</keyword>
<evidence type="ECO:0000259" key="8">
    <source>
        <dbReference type="PROSITE" id="PS50110"/>
    </source>
</evidence>
<evidence type="ECO:0000256" key="3">
    <source>
        <dbReference type="ARBA" id="ARBA00023015"/>
    </source>
</evidence>
<dbReference type="GO" id="GO:0003677">
    <property type="term" value="F:DNA binding"/>
    <property type="evidence" value="ECO:0007669"/>
    <property type="project" value="UniProtKB-KW"/>
</dbReference>
<dbReference type="InterPro" id="IPR001789">
    <property type="entry name" value="Sig_transdc_resp-reg_receiver"/>
</dbReference>
<reference evidence="10" key="1">
    <citation type="journal article" date="2023" name="Antonie Van Leeuwenhoek">
        <title>Mesoterricola silvestris gen. nov., sp. nov., Mesoterricola sediminis sp. nov., Geothrix oryzae sp. nov., Geothrix edaphica sp. nov., Geothrix rubra sp. nov., and Geothrix limicola sp. nov., six novel members of Acidobacteriota isolated from soils.</title>
        <authorList>
            <person name="Itoh H."/>
            <person name="Sugisawa Y."/>
            <person name="Mise K."/>
            <person name="Xu Z."/>
            <person name="Kuniyasu M."/>
            <person name="Ushijima N."/>
            <person name="Kawano K."/>
            <person name="Kobayashi E."/>
            <person name="Shiratori Y."/>
            <person name="Masuda Y."/>
            <person name="Senoo K."/>
        </authorList>
    </citation>
    <scope>NUCLEOTIDE SEQUENCE</scope>
    <source>
        <strain evidence="10">Red802</strain>
    </source>
</reference>
<dbReference type="Gene3D" id="6.10.250.690">
    <property type="match status" value="1"/>
</dbReference>
<dbReference type="InterPro" id="IPR001867">
    <property type="entry name" value="OmpR/PhoB-type_DNA-bd"/>
</dbReference>
<dbReference type="PROSITE" id="PS50110">
    <property type="entry name" value="RESPONSE_REGULATORY"/>
    <property type="match status" value="1"/>
</dbReference>
<keyword evidence="1 6" id="KW-0597">Phosphoprotein</keyword>
<dbReference type="Gene3D" id="3.40.50.2300">
    <property type="match status" value="1"/>
</dbReference>
<organism evidence="10 11">
    <name type="scientific">Geothrix edaphica</name>
    <dbReference type="NCBI Taxonomy" id="2927976"/>
    <lineage>
        <taxon>Bacteria</taxon>
        <taxon>Pseudomonadati</taxon>
        <taxon>Acidobacteriota</taxon>
        <taxon>Holophagae</taxon>
        <taxon>Holophagales</taxon>
        <taxon>Holophagaceae</taxon>
        <taxon>Geothrix</taxon>
    </lineage>
</organism>
<dbReference type="Pfam" id="PF00072">
    <property type="entry name" value="Response_reg"/>
    <property type="match status" value="1"/>
</dbReference>
<dbReference type="CDD" id="cd19935">
    <property type="entry name" value="REC_OmpR_CusR-like"/>
    <property type="match status" value="1"/>
</dbReference>
<evidence type="ECO:0000256" key="6">
    <source>
        <dbReference type="PROSITE-ProRule" id="PRU00169"/>
    </source>
</evidence>
<dbReference type="Proteomes" id="UP001165044">
    <property type="component" value="Unassembled WGS sequence"/>
</dbReference>
<gene>
    <name evidence="10" type="ORF">GETHED_21810</name>
</gene>
<keyword evidence="5" id="KW-0804">Transcription</keyword>
<name>A0ABQ5PZL3_9BACT</name>
<dbReference type="SUPFAM" id="SSF52172">
    <property type="entry name" value="CheY-like"/>
    <property type="match status" value="1"/>
</dbReference>
<keyword evidence="2" id="KW-0902">Two-component regulatory system</keyword>
<dbReference type="Gene3D" id="1.10.10.10">
    <property type="entry name" value="Winged helix-like DNA-binding domain superfamily/Winged helix DNA-binding domain"/>
    <property type="match status" value="1"/>
</dbReference>
<evidence type="ECO:0000256" key="1">
    <source>
        <dbReference type="ARBA" id="ARBA00022553"/>
    </source>
</evidence>